<sequence>MNNLRPRLRTVAALAALALTVAGCSTSVDVTLPSAASTTATSPPTSSSPSSATSSSSNTSSTSSAPTSASGTPSPEDLVQQISANFNSAKSAHLHASYTKDDETRTLDIVGTTDGSNQRTVLTINKNNVKAEIRTVAARVYVNGNAAYYQYSGASSSRAKQVANRWLSIPLSTAASMTKDFALGTIFTDLKSNISKSEIAGLTVTASTHNGQQVWRAANGRTTIVAAADGSGRLISASNDGLLNKQAYTFDQWDAAPTVEAPANAITT</sequence>
<keyword evidence="2" id="KW-0732">Signal</keyword>
<protein>
    <recommendedName>
        <fullName evidence="5">Lipoprotein</fullName>
    </recommendedName>
</protein>
<accession>A0A2Y8ZX24</accession>
<dbReference type="Gene3D" id="2.50.20.20">
    <property type="match status" value="1"/>
</dbReference>
<evidence type="ECO:0000256" key="2">
    <source>
        <dbReference type="SAM" id="SignalP"/>
    </source>
</evidence>
<feature type="compositionally biased region" description="Low complexity" evidence="1">
    <location>
        <begin position="35"/>
        <end position="75"/>
    </location>
</feature>
<feature type="region of interest" description="Disordered" evidence="1">
    <location>
        <begin position="35"/>
        <end position="77"/>
    </location>
</feature>
<feature type="chain" id="PRO_5039121878" description="Lipoprotein" evidence="2">
    <location>
        <begin position="28"/>
        <end position="268"/>
    </location>
</feature>
<organism evidence="3 4">
    <name type="scientific">Branchiibius hedensis</name>
    <dbReference type="NCBI Taxonomy" id="672460"/>
    <lineage>
        <taxon>Bacteria</taxon>
        <taxon>Bacillati</taxon>
        <taxon>Actinomycetota</taxon>
        <taxon>Actinomycetes</taxon>
        <taxon>Micrococcales</taxon>
        <taxon>Dermacoccaceae</taxon>
        <taxon>Branchiibius</taxon>
    </lineage>
</organism>
<reference evidence="4" key="1">
    <citation type="submission" date="2016-10" db="EMBL/GenBank/DDBJ databases">
        <authorList>
            <person name="Varghese N."/>
            <person name="Submissions S."/>
        </authorList>
    </citation>
    <scope>NUCLEOTIDE SEQUENCE [LARGE SCALE GENOMIC DNA]</scope>
    <source>
        <strain evidence="4">DSM 22951</strain>
    </source>
</reference>
<evidence type="ECO:0008006" key="5">
    <source>
        <dbReference type="Google" id="ProtNLM"/>
    </source>
</evidence>
<dbReference type="EMBL" id="UESZ01000001">
    <property type="protein sequence ID" value="SSA36086.1"/>
    <property type="molecule type" value="Genomic_DNA"/>
</dbReference>
<dbReference type="AlphaFoldDB" id="A0A2Y8ZX24"/>
<name>A0A2Y8ZX24_9MICO</name>
<evidence type="ECO:0000313" key="3">
    <source>
        <dbReference type="EMBL" id="SSA36086.1"/>
    </source>
</evidence>
<gene>
    <name evidence="3" type="ORF">SAMN04489750_3466</name>
</gene>
<evidence type="ECO:0000256" key="1">
    <source>
        <dbReference type="SAM" id="MobiDB-lite"/>
    </source>
</evidence>
<dbReference type="PROSITE" id="PS51257">
    <property type="entry name" value="PROKAR_LIPOPROTEIN"/>
    <property type="match status" value="1"/>
</dbReference>
<keyword evidence="4" id="KW-1185">Reference proteome</keyword>
<evidence type="ECO:0000313" key="4">
    <source>
        <dbReference type="Proteomes" id="UP000250028"/>
    </source>
</evidence>
<feature type="signal peptide" evidence="2">
    <location>
        <begin position="1"/>
        <end position="27"/>
    </location>
</feature>
<proteinExistence type="predicted"/>
<dbReference type="Proteomes" id="UP000250028">
    <property type="component" value="Unassembled WGS sequence"/>
</dbReference>
<dbReference type="RefSeq" id="WP_109687796.1">
    <property type="nucleotide sequence ID" value="NZ_QGDN01000001.1"/>
</dbReference>